<sequence length="440" mass="49427">MNPPDHLYIEHDPELPTYQDSQNALRVERSSASLPTKHESALYDSANRKWLILRTNTRPRRNPESLPVFREGDIISGEIEADLNKDKTMKSISISVIGGTTLVGEDEFVILKETQILWTREGRGSKLVGRHVWPFRFTLPKQVQVKKCGTGKHNLPPTFAENGRTVYIDYRLLVDIKRGDFLKLDKTLVTTFGYEIDSVSEPLSELRQLAYTEEIPLFGPGEDPYGWKVFPAFMVKGTLSGKAVEVEITLAISNPTTYAIGYPIPLRISLTSKDAQALEELAKPTAIGLELVRSMASGVDAFDDNSFGKADNHFFDSEGFAFWWSTPQADPDPNQAAPNTRELRGELDVPRKIKPTFLFPRCSVRYTLELLPLSAPGWVNKSDTQNPLLSEKVTIVSRQAPGMNVRSDAPPGYDRSQAVNYLQSMGLLENGNQRFVNRRR</sequence>
<dbReference type="OrthoDB" id="2333384at2759"/>
<dbReference type="GO" id="GO:0015031">
    <property type="term" value="P:protein transport"/>
    <property type="evidence" value="ECO:0007669"/>
    <property type="project" value="TreeGrafter"/>
</dbReference>
<keyword evidence="2" id="KW-1185">Reference proteome</keyword>
<evidence type="ECO:0008006" key="3">
    <source>
        <dbReference type="Google" id="ProtNLM"/>
    </source>
</evidence>
<feature type="non-terminal residue" evidence="1">
    <location>
        <position position="440"/>
    </location>
</feature>
<comment type="caution">
    <text evidence="1">The sequence shown here is derived from an EMBL/GenBank/DDBJ whole genome shotgun (WGS) entry which is preliminary data.</text>
</comment>
<dbReference type="Gene3D" id="2.60.40.640">
    <property type="match status" value="1"/>
</dbReference>
<protein>
    <recommendedName>
        <fullName evidence="3">Arrestin-like N-terminal domain-containing protein</fullName>
    </recommendedName>
</protein>
<proteinExistence type="predicted"/>
<dbReference type="InterPro" id="IPR014752">
    <property type="entry name" value="Arrestin-like_C"/>
</dbReference>
<dbReference type="InterPro" id="IPR014756">
    <property type="entry name" value="Ig_E-set"/>
</dbReference>
<dbReference type="EMBL" id="JANBPK010000523">
    <property type="protein sequence ID" value="KAJ2935434.1"/>
    <property type="molecule type" value="Genomic_DNA"/>
</dbReference>
<reference evidence="1" key="1">
    <citation type="submission" date="2022-06" db="EMBL/GenBank/DDBJ databases">
        <title>Genome Sequence of Candolleomyces eurysporus.</title>
        <authorList>
            <person name="Buettner E."/>
        </authorList>
    </citation>
    <scope>NUCLEOTIDE SEQUENCE</scope>
    <source>
        <strain evidence="1">VTCC 930004</strain>
    </source>
</reference>
<dbReference type="PANTHER" id="PTHR11188:SF175">
    <property type="entry name" value="ARRESTIN C-TERMINAL-LIKE DOMAIN-CONTAINING PROTEIN"/>
    <property type="match status" value="1"/>
</dbReference>
<dbReference type="PANTHER" id="PTHR11188">
    <property type="entry name" value="ARRESTIN DOMAIN CONTAINING PROTEIN"/>
    <property type="match status" value="1"/>
</dbReference>
<dbReference type="GO" id="GO:0005737">
    <property type="term" value="C:cytoplasm"/>
    <property type="evidence" value="ECO:0007669"/>
    <property type="project" value="TreeGrafter"/>
</dbReference>
<evidence type="ECO:0000313" key="1">
    <source>
        <dbReference type="EMBL" id="KAJ2935434.1"/>
    </source>
</evidence>
<accession>A0A9W8JJW1</accession>
<dbReference type="SUPFAM" id="SSF81296">
    <property type="entry name" value="E set domains"/>
    <property type="match status" value="1"/>
</dbReference>
<organism evidence="1 2">
    <name type="scientific">Candolleomyces eurysporus</name>
    <dbReference type="NCBI Taxonomy" id="2828524"/>
    <lineage>
        <taxon>Eukaryota</taxon>
        <taxon>Fungi</taxon>
        <taxon>Dikarya</taxon>
        <taxon>Basidiomycota</taxon>
        <taxon>Agaricomycotina</taxon>
        <taxon>Agaricomycetes</taxon>
        <taxon>Agaricomycetidae</taxon>
        <taxon>Agaricales</taxon>
        <taxon>Agaricineae</taxon>
        <taxon>Psathyrellaceae</taxon>
        <taxon>Candolleomyces</taxon>
    </lineage>
</organism>
<evidence type="ECO:0000313" key="2">
    <source>
        <dbReference type="Proteomes" id="UP001140091"/>
    </source>
</evidence>
<dbReference type="InterPro" id="IPR050357">
    <property type="entry name" value="Arrestin_domain-protein"/>
</dbReference>
<dbReference type="Proteomes" id="UP001140091">
    <property type="component" value="Unassembled WGS sequence"/>
</dbReference>
<gene>
    <name evidence="1" type="ORF">H1R20_g1659</name>
</gene>
<name>A0A9W8JJW1_9AGAR</name>
<dbReference type="AlphaFoldDB" id="A0A9W8JJW1"/>